<dbReference type="GO" id="GO:0005634">
    <property type="term" value="C:nucleus"/>
    <property type="evidence" value="ECO:0007669"/>
    <property type="project" value="UniProtKB-ARBA"/>
</dbReference>
<feature type="compositionally biased region" description="Low complexity" evidence="5">
    <location>
        <begin position="400"/>
        <end position="409"/>
    </location>
</feature>
<dbReference type="SMART" id="SM00355">
    <property type="entry name" value="ZnF_C2H2"/>
    <property type="match status" value="2"/>
</dbReference>
<dbReference type="SUPFAM" id="SSF54695">
    <property type="entry name" value="POZ domain"/>
    <property type="match status" value="1"/>
</dbReference>
<dbReference type="PROSITE" id="PS00028">
    <property type="entry name" value="ZINC_FINGER_C2H2_1"/>
    <property type="match status" value="2"/>
</dbReference>
<feature type="region of interest" description="Disordered" evidence="5">
    <location>
        <begin position="124"/>
        <end position="227"/>
    </location>
</feature>
<keyword evidence="2" id="KW-0863">Zinc-finger</keyword>
<evidence type="ECO:0000313" key="7">
    <source>
        <dbReference type="Proteomes" id="UP000675881"/>
    </source>
</evidence>
<feature type="compositionally biased region" description="Polar residues" evidence="5">
    <location>
        <begin position="301"/>
        <end position="313"/>
    </location>
</feature>
<proteinExistence type="predicted"/>
<evidence type="ECO:0000256" key="4">
    <source>
        <dbReference type="ARBA" id="ARBA00023242"/>
    </source>
</evidence>
<dbReference type="Pfam" id="PF13894">
    <property type="entry name" value="zf-C2H2_4"/>
    <property type="match status" value="1"/>
</dbReference>
<protein>
    <submittedName>
        <fullName evidence="6">(salmon louse) hypothetical protein</fullName>
    </submittedName>
</protein>
<keyword evidence="1" id="KW-0479">Metal-binding</keyword>
<feature type="region of interest" description="Disordered" evidence="5">
    <location>
        <begin position="278"/>
        <end position="313"/>
    </location>
</feature>
<dbReference type="InterPro" id="IPR013087">
    <property type="entry name" value="Znf_C2H2_type"/>
</dbReference>
<feature type="compositionally biased region" description="Low complexity" evidence="5">
    <location>
        <begin position="284"/>
        <end position="295"/>
    </location>
</feature>
<evidence type="ECO:0000256" key="2">
    <source>
        <dbReference type="ARBA" id="ARBA00022771"/>
    </source>
</evidence>
<dbReference type="Pfam" id="PF00651">
    <property type="entry name" value="BTB"/>
    <property type="match status" value="1"/>
</dbReference>
<name>A0A7R8CS61_LEPSM</name>
<dbReference type="SUPFAM" id="SSF57667">
    <property type="entry name" value="beta-beta-alpha zinc fingers"/>
    <property type="match status" value="1"/>
</dbReference>
<dbReference type="PANTHER" id="PTHR23110">
    <property type="entry name" value="BTB DOMAIN TRANSCRIPTION FACTOR"/>
    <property type="match status" value="1"/>
</dbReference>
<dbReference type="InterPro" id="IPR036236">
    <property type="entry name" value="Znf_C2H2_sf"/>
</dbReference>
<dbReference type="AlphaFoldDB" id="A0A7R8CS61"/>
<dbReference type="GO" id="GO:0048666">
    <property type="term" value="P:neuron development"/>
    <property type="evidence" value="ECO:0007669"/>
    <property type="project" value="UniProtKB-ARBA"/>
</dbReference>
<dbReference type="PROSITE" id="PS50157">
    <property type="entry name" value="ZINC_FINGER_C2H2_2"/>
    <property type="match status" value="2"/>
</dbReference>
<feature type="region of interest" description="Disordered" evidence="5">
    <location>
        <begin position="385"/>
        <end position="419"/>
    </location>
</feature>
<feature type="compositionally biased region" description="Low complexity" evidence="5">
    <location>
        <begin position="184"/>
        <end position="199"/>
    </location>
</feature>
<sequence length="501" mass="54585">MDVLNEEYLLQWKSHNTEIIQEFHRLYKDDRFTDCTIAAEDETFRAHKLILSGCSPYFKSLFEKTSCSSPVIVLKDISAEHVGLLIRYMYLGVISVKREDLTTILRTANSLRIRGLTTDMSEESAVAHQLDGQTATIHPTAPPSPPLVKEGRKGYVPKKLRAHPSSSAGGGGDNDSIVSSPRASSSEGPVEPEPSGVSPDNGSDSPEGSKGGSVDEEQPWNLSQGKESGITIGKAKFPILGNYLKNGNSAQINGGNASKKIRTGSIDELLETIRMNNGNHHHINNNTISSNNNEQRNSEEITSNSSPVMSSQSLAQSWLDQLSLVKEEHHKSNKENPGSNSTMSLSEAHGLAGIDIAERIRAMTAPFSQTYGNLLNNVSTNSIAQLNNNTNGDTPPPPSFTSSPVPRSSGDLGEIGPNGKPSVTCEVCGKKLADPSSLYRHRKIHSGDKPHKCPFCSRRFIQRYNMKQHMKTHRIDRIDNPELAAAIAAGDYSIPRKAKNI</sequence>
<dbReference type="Proteomes" id="UP000675881">
    <property type="component" value="Chromosome 2"/>
</dbReference>
<evidence type="ECO:0000256" key="1">
    <source>
        <dbReference type="ARBA" id="ARBA00022723"/>
    </source>
</evidence>
<dbReference type="EMBL" id="HG994581">
    <property type="protein sequence ID" value="CAF2876637.1"/>
    <property type="molecule type" value="Genomic_DNA"/>
</dbReference>
<dbReference type="SMART" id="SM00225">
    <property type="entry name" value="BTB"/>
    <property type="match status" value="1"/>
</dbReference>
<dbReference type="FunFam" id="3.30.160.60:FF:000446">
    <property type="entry name" value="Zinc finger protein"/>
    <property type="match status" value="1"/>
</dbReference>
<organism evidence="6 7">
    <name type="scientific">Lepeophtheirus salmonis</name>
    <name type="common">Salmon louse</name>
    <name type="synonym">Caligus salmonis</name>
    <dbReference type="NCBI Taxonomy" id="72036"/>
    <lineage>
        <taxon>Eukaryota</taxon>
        <taxon>Metazoa</taxon>
        <taxon>Ecdysozoa</taxon>
        <taxon>Arthropoda</taxon>
        <taxon>Crustacea</taxon>
        <taxon>Multicrustacea</taxon>
        <taxon>Hexanauplia</taxon>
        <taxon>Copepoda</taxon>
        <taxon>Siphonostomatoida</taxon>
        <taxon>Caligidae</taxon>
        <taxon>Lepeophtheirus</taxon>
    </lineage>
</organism>
<dbReference type="GO" id="GO:0048513">
    <property type="term" value="P:animal organ development"/>
    <property type="evidence" value="ECO:0007669"/>
    <property type="project" value="UniProtKB-ARBA"/>
</dbReference>
<dbReference type="Gene3D" id="3.30.160.60">
    <property type="entry name" value="Classic Zinc Finger"/>
    <property type="match status" value="2"/>
</dbReference>
<dbReference type="PROSITE" id="PS50097">
    <property type="entry name" value="BTB"/>
    <property type="match status" value="1"/>
</dbReference>
<dbReference type="InterPro" id="IPR051095">
    <property type="entry name" value="Dros_DevTransReg"/>
</dbReference>
<dbReference type="GO" id="GO:0006357">
    <property type="term" value="P:regulation of transcription by RNA polymerase II"/>
    <property type="evidence" value="ECO:0007669"/>
    <property type="project" value="TreeGrafter"/>
</dbReference>
<evidence type="ECO:0000313" key="6">
    <source>
        <dbReference type="EMBL" id="CAF2876637.1"/>
    </source>
</evidence>
<dbReference type="OrthoDB" id="654211at2759"/>
<dbReference type="GO" id="GO:0008270">
    <property type="term" value="F:zinc ion binding"/>
    <property type="evidence" value="ECO:0007669"/>
    <property type="project" value="UniProtKB-KW"/>
</dbReference>
<dbReference type="Pfam" id="PF00096">
    <property type="entry name" value="zf-C2H2"/>
    <property type="match status" value="1"/>
</dbReference>
<dbReference type="GO" id="GO:0003006">
    <property type="term" value="P:developmental process involved in reproduction"/>
    <property type="evidence" value="ECO:0007669"/>
    <property type="project" value="UniProtKB-ARBA"/>
</dbReference>
<evidence type="ECO:0000256" key="5">
    <source>
        <dbReference type="SAM" id="MobiDB-lite"/>
    </source>
</evidence>
<dbReference type="CDD" id="cd18315">
    <property type="entry name" value="BTB_POZ_BAB-like"/>
    <property type="match status" value="1"/>
</dbReference>
<reference evidence="6" key="1">
    <citation type="submission" date="2021-02" db="EMBL/GenBank/DDBJ databases">
        <authorList>
            <person name="Bekaert M."/>
        </authorList>
    </citation>
    <scope>NUCLEOTIDE SEQUENCE</scope>
    <source>
        <strain evidence="6">IoA-00</strain>
    </source>
</reference>
<keyword evidence="4" id="KW-0539">Nucleus</keyword>
<gene>
    <name evidence="6" type="ORF">LSAA_6913</name>
</gene>
<dbReference type="PANTHER" id="PTHR23110:SF93">
    <property type="entry name" value="ZINC FINGER AND BTB DOMAIN-CONTAINING PROTEIN 14-LIKE PROTEIN"/>
    <property type="match status" value="1"/>
</dbReference>
<dbReference type="Gene3D" id="3.30.710.10">
    <property type="entry name" value="Potassium Channel Kv1.1, Chain A"/>
    <property type="match status" value="1"/>
</dbReference>
<dbReference type="InterPro" id="IPR000210">
    <property type="entry name" value="BTB/POZ_dom"/>
</dbReference>
<keyword evidence="3" id="KW-0862">Zinc</keyword>
<evidence type="ECO:0000256" key="3">
    <source>
        <dbReference type="ARBA" id="ARBA00022833"/>
    </source>
</evidence>
<accession>A0A7R8CS61</accession>
<dbReference type="InterPro" id="IPR011333">
    <property type="entry name" value="SKP1/BTB/POZ_sf"/>
</dbReference>
<keyword evidence="7" id="KW-1185">Reference proteome</keyword>